<dbReference type="GO" id="GO:0005886">
    <property type="term" value="C:plasma membrane"/>
    <property type="evidence" value="ECO:0007669"/>
    <property type="project" value="TreeGrafter"/>
</dbReference>
<name>A0AAV5WAT8_9BILA</name>
<comment type="cofactor">
    <cofactor evidence="2">
        <name>Ca(2+)</name>
        <dbReference type="ChEBI" id="CHEBI:29108"/>
    </cofactor>
</comment>
<reference evidence="3" key="1">
    <citation type="submission" date="2023-10" db="EMBL/GenBank/DDBJ databases">
        <title>Genome assembly of Pristionchus species.</title>
        <authorList>
            <person name="Yoshida K."/>
            <person name="Sommer R.J."/>
        </authorList>
    </citation>
    <scope>NUCLEOTIDE SEQUENCE</scope>
    <source>
        <strain evidence="3">RS5133</strain>
    </source>
</reference>
<feature type="non-terminal residue" evidence="3">
    <location>
        <position position="1"/>
    </location>
</feature>
<keyword evidence="2" id="KW-0106">Calcium</keyword>
<dbReference type="AlphaFoldDB" id="A0AAV5WAT8"/>
<keyword evidence="2" id="KW-0449">Lipoprotein</keyword>
<comment type="caution">
    <text evidence="3">The sequence shown here is derived from an EMBL/GenBank/DDBJ whole genome shotgun (WGS) entry which is preliminary data.</text>
</comment>
<dbReference type="GO" id="GO:0017128">
    <property type="term" value="F:phospholipid scramblase activity"/>
    <property type="evidence" value="ECO:0007669"/>
    <property type="project" value="InterPro"/>
</dbReference>
<keyword evidence="4" id="KW-1185">Reference proteome</keyword>
<protein>
    <recommendedName>
        <fullName evidence="2">Phospholipid scramblase</fullName>
    </recommendedName>
</protein>
<dbReference type="EMBL" id="BTSY01000005">
    <property type="protein sequence ID" value="GMT27525.1"/>
    <property type="molecule type" value="Genomic_DNA"/>
</dbReference>
<gene>
    <name evidence="3" type="ORF">PFISCL1PPCAC_18822</name>
</gene>
<organism evidence="3 4">
    <name type="scientific">Pristionchus fissidentatus</name>
    <dbReference type="NCBI Taxonomy" id="1538716"/>
    <lineage>
        <taxon>Eukaryota</taxon>
        <taxon>Metazoa</taxon>
        <taxon>Ecdysozoa</taxon>
        <taxon>Nematoda</taxon>
        <taxon>Chromadorea</taxon>
        <taxon>Rhabditida</taxon>
        <taxon>Rhabditina</taxon>
        <taxon>Diplogasteromorpha</taxon>
        <taxon>Diplogasteroidea</taxon>
        <taxon>Neodiplogasteridae</taxon>
        <taxon>Pristionchus</taxon>
    </lineage>
</organism>
<dbReference type="PANTHER" id="PTHR23248:SF63">
    <property type="entry name" value="PHOSPHOLIPID SCRAMBLASE"/>
    <property type="match status" value="1"/>
</dbReference>
<evidence type="ECO:0000313" key="4">
    <source>
        <dbReference type="Proteomes" id="UP001432322"/>
    </source>
</evidence>
<feature type="non-terminal residue" evidence="3">
    <location>
        <position position="105"/>
    </location>
</feature>
<dbReference type="Pfam" id="PF03803">
    <property type="entry name" value="Scramblase"/>
    <property type="match status" value="1"/>
</dbReference>
<keyword evidence="2" id="KW-0564">Palmitate</keyword>
<dbReference type="InterPro" id="IPR005552">
    <property type="entry name" value="Scramblase"/>
</dbReference>
<comment type="similarity">
    <text evidence="1 2">Belongs to the phospholipid scramblase family.</text>
</comment>
<evidence type="ECO:0000256" key="2">
    <source>
        <dbReference type="RuleBase" id="RU363116"/>
    </source>
</evidence>
<proteinExistence type="inferred from homology"/>
<evidence type="ECO:0000256" key="1">
    <source>
        <dbReference type="ARBA" id="ARBA00005350"/>
    </source>
</evidence>
<dbReference type="PANTHER" id="PTHR23248">
    <property type="entry name" value="PHOSPHOLIPID SCRAMBLASE-RELATED"/>
    <property type="match status" value="1"/>
</dbReference>
<evidence type="ECO:0000313" key="3">
    <source>
        <dbReference type="EMBL" id="GMT27525.1"/>
    </source>
</evidence>
<accession>A0AAV5WAT8</accession>
<sequence length="105" mass="11588">CERQCCKNKRGFEIHVLDNLGTEVLRVTREFQCCAMYPCCASPGSYCSHMIVVESPPGHKIGTVHQDVSCCNPRFVLNDAGGQTVLMIEGDCCAMMCACCSDQRF</sequence>
<dbReference type="Proteomes" id="UP001432322">
    <property type="component" value="Unassembled WGS sequence"/>
</dbReference>
<comment type="function">
    <text evidence="2">May mediate accelerated ATP-independent bidirectional transbilayer migration of phospholipids upon binding calcium ions that results in a loss of phospholipid asymmetry in the plasma membrane.</text>
</comment>